<evidence type="ECO:0000256" key="1">
    <source>
        <dbReference type="SAM" id="MobiDB-lite"/>
    </source>
</evidence>
<name>A0A9X2VRL1_9PSEU</name>
<reference evidence="3" key="1">
    <citation type="submission" date="2022-08" db="EMBL/GenBank/DDBJ databases">
        <authorList>
            <person name="Tistechok S."/>
            <person name="Samborskyy M."/>
            <person name="Roman I."/>
        </authorList>
    </citation>
    <scope>NUCLEOTIDE SEQUENCE</scope>
    <source>
        <strain evidence="3">DSM 103496</strain>
    </source>
</reference>
<keyword evidence="2" id="KW-0732">Signal</keyword>
<gene>
    <name evidence="3" type="ORF">NZH93_28890</name>
</gene>
<dbReference type="PROSITE" id="PS51257">
    <property type="entry name" value="PROKAR_LIPOPROTEIN"/>
    <property type="match status" value="1"/>
</dbReference>
<evidence type="ECO:0000313" key="4">
    <source>
        <dbReference type="Proteomes" id="UP001141259"/>
    </source>
</evidence>
<sequence length="197" mass="19972">MSHWHRVAALAAAVALLAGCSQKTSGTASTGAAGSSGPTSATSKPSTSAKPSVERPKKVDLTGVDSCSVLTDAQKQQFDLTGKPGRLPYPTHPEATLCSIGSSDFSYGLAVAVITSEGIEMYAQGVESGKAATMVVGSFPAVLSEFPGALPACFVGLDVADGQLIEVQVDGSKLPMAELCARATNIADAVIQTISAR</sequence>
<accession>A0A9X2VRL1</accession>
<evidence type="ECO:0000256" key="2">
    <source>
        <dbReference type="SAM" id="SignalP"/>
    </source>
</evidence>
<dbReference type="Pfam" id="PF12079">
    <property type="entry name" value="DUF3558"/>
    <property type="match status" value="1"/>
</dbReference>
<proteinExistence type="predicted"/>
<feature type="signal peptide" evidence="2">
    <location>
        <begin position="1"/>
        <end position="23"/>
    </location>
</feature>
<dbReference type="InterPro" id="IPR024520">
    <property type="entry name" value="DUF3558"/>
</dbReference>
<keyword evidence="4" id="KW-1185">Reference proteome</keyword>
<dbReference type="RefSeq" id="WP_259626377.1">
    <property type="nucleotide sequence ID" value="NZ_JANYMP010000015.1"/>
</dbReference>
<dbReference type="AlphaFoldDB" id="A0A9X2VRL1"/>
<organism evidence="3 4">
    <name type="scientific">Umezawaea endophytica</name>
    <dbReference type="NCBI Taxonomy" id="1654476"/>
    <lineage>
        <taxon>Bacteria</taxon>
        <taxon>Bacillati</taxon>
        <taxon>Actinomycetota</taxon>
        <taxon>Actinomycetes</taxon>
        <taxon>Pseudonocardiales</taxon>
        <taxon>Pseudonocardiaceae</taxon>
        <taxon>Umezawaea</taxon>
    </lineage>
</organism>
<feature type="compositionally biased region" description="Low complexity" evidence="1">
    <location>
        <begin position="27"/>
        <end position="51"/>
    </location>
</feature>
<dbReference type="EMBL" id="JANYMP010000015">
    <property type="protein sequence ID" value="MCS7480892.1"/>
    <property type="molecule type" value="Genomic_DNA"/>
</dbReference>
<feature type="chain" id="PRO_5040754634" evidence="2">
    <location>
        <begin position="24"/>
        <end position="197"/>
    </location>
</feature>
<protein>
    <submittedName>
        <fullName evidence="3">DUF3558 domain-containing protein</fullName>
    </submittedName>
</protein>
<dbReference type="Proteomes" id="UP001141259">
    <property type="component" value="Unassembled WGS sequence"/>
</dbReference>
<evidence type="ECO:0000313" key="3">
    <source>
        <dbReference type="EMBL" id="MCS7480892.1"/>
    </source>
</evidence>
<feature type="region of interest" description="Disordered" evidence="1">
    <location>
        <begin position="27"/>
        <end position="57"/>
    </location>
</feature>
<comment type="caution">
    <text evidence="3">The sequence shown here is derived from an EMBL/GenBank/DDBJ whole genome shotgun (WGS) entry which is preliminary data.</text>
</comment>